<feature type="transmembrane region" description="Helical" evidence="1">
    <location>
        <begin position="764"/>
        <end position="786"/>
    </location>
</feature>
<keyword evidence="1" id="KW-0812">Transmembrane</keyword>
<dbReference type="PANTHER" id="PTHR11360:SF312">
    <property type="entry name" value="KARMOISIN, ISOFORM B"/>
    <property type="match status" value="1"/>
</dbReference>
<name>A0A177B0Q0_9BILA</name>
<dbReference type="SUPFAM" id="SSF103473">
    <property type="entry name" value="MFS general substrate transporter"/>
    <property type="match status" value="1"/>
</dbReference>
<dbReference type="InterPro" id="IPR050327">
    <property type="entry name" value="Proton-linked_MCT"/>
</dbReference>
<feature type="transmembrane region" description="Helical" evidence="1">
    <location>
        <begin position="643"/>
        <end position="663"/>
    </location>
</feature>
<accession>A0A177B0Q0</accession>
<feature type="transmembrane region" description="Helical" evidence="1">
    <location>
        <begin position="506"/>
        <end position="527"/>
    </location>
</feature>
<dbReference type="OrthoDB" id="6509908at2759"/>
<comment type="caution">
    <text evidence="3">The sequence shown here is derived from an EMBL/GenBank/DDBJ whole genome shotgun (WGS) entry which is preliminary data.</text>
</comment>
<dbReference type="SMART" id="SM00563">
    <property type="entry name" value="PlsC"/>
    <property type="match status" value="1"/>
</dbReference>
<feature type="transmembrane region" description="Helical" evidence="1">
    <location>
        <begin position="735"/>
        <end position="758"/>
    </location>
</feature>
<dbReference type="CDD" id="cd07990">
    <property type="entry name" value="LPLAT_LCLAT1-like"/>
    <property type="match status" value="1"/>
</dbReference>
<feature type="transmembrane region" description="Helical" evidence="1">
    <location>
        <begin position="375"/>
        <end position="396"/>
    </location>
</feature>
<dbReference type="Pfam" id="PF07690">
    <property type="entry name" value="MFS_1"/>
    <property type="match status" value="1"/>
</dbReference>
<feature type="transmembrane region" description="Helical" evidence="1">
    <location>
        <begin position="12"/>
        <end position="28"/>
    </location>
</feature>
<feature type="domain" description="Phospholipid/glycerol acyltransferase" evidence="2">
    <location>
        <begin position="96"/>
        <end position="223"/>
    </location>
</feature>
<evidence type="ECO:0000313" key="4">
    <source>
        <dbReference type="Proteomes" id="UP000078046"/>
    </source>
</evidence>
<evidence type="ECO:0000313" key="3">
    <source>
        <dbReference type="EMBL" id="OAF67211.1"/>
    </source>
</evidence>
<feature type="transmembrane region" description="Helical" evidence="1">
    <location>
        <begin position="58"/>
        <end position="75"/>
    </location>
</feature>
<evidence type="ECO:0000256" key="1">
    <source>
        <dbReference type="SAM" id="Phobius"/>
    </source>
</evidence>
<feature type="transmembrane region" description="Helical" evidence="1">
    <location>
        <begin position="332"/>
        <end position="354"/>
    </location>
</feature>
<dbReference type="Pfam" id="PF01553">
    <property type="entry name" value="Acyltransferase"/>
    <property type="match status" value="1"/>
</dbReference>
<keyword evidence="1" id="KW-0472">Membrane</keyword>
<dbReference type="Pfam" id="PF16076">
    <property type="entry name" value="Acyltransf_C"/>
    <property type="match status" value="1"/>
</dbReference>
<feature type="transmembrane region" description="Helical" evidence="1">
    <location>
        <begin position="700"/>
        <end position="723"/>
    </location>
</feature>
<dbReference type="GO" id="GO:0022857">
    <property type="term" value="F:transmembrane transporter activity"/>
    <property type="evidence" value="ECO:0007669"/>
    <property type="project" value="InterPro"/>
</dbReference>
<dbReference type="EMBL" id="LWCA01000721">
    <property type="protein sequence ID" value="OAF67211.1"/>
    <property type="molecule type" value="Genomic_DNA"/>
</dbReference>
<dbReference type="Proteomes" id="UP000078046">
    <property type="component" value="Unassembled WGS sequence"/>
</dbReference>
<dbReference type="GO" id="GO:0016746">
    <property type="term" value="F:acyltransferase activity"/>
    <property type="evidence" value="ECO:0007669"/>
    <property type="project" value="InterPro"/>
</dbReference>
<keyword evidence="1" id="KW-1133">Transmembrane helix</keyword>
<dbReference type="InterPro" id="IPR002123">
    <property type="entry name" value="Plipid/glycerol_acylTrfase"/>
</dbReference>
<feature type="transmembrane region" description="Helical" evidence="1">
    <location>
        <begin position="416"/>
        <end position="438"/>
    </location>
</feature>
<dbReference type="Gene3D" id="1.20.1250.20">
    <property type="entry name" value="MFS general substrate transporter like domains"/>
    <property type="match status" value="2"/>
</dbReference>
<dbReference type="SUPFAM" id="SSF69593">
    <property type="entry name" value="Glycerol-3-phosphate (1)-acyltransferase"/>
    <property type="match status" value="1"/>
</dbReference>
<feature type="transmembrane region" description="Helical" evidence="1">
    <location>
        <begin position="611"/>
        <end position="631"/>
    </location>
</feature>
<proteinExistence type="predicted"/>
<feature type="transmembrane region" description="Helical" evidence="1">
    <location>
        <begin position="473"/>
        <end position="499"/>
    </location>
</feature>
<dbReference type="PANTHER" id="PTHR11360">
    <property type="entry name" value="MONOCARBOXYLATE TRANSPORTER"/>
    <property type="match status" value="1"/>
</dbReference>
<feature type="transmembrane region" description="Helical" evidence="1">
    <location>
        <begin position="450"/>
        <end position="467"/>
    </location>
</feature>
<keyword evidence="4" id="KW-1185">Reference proteome</keyword>
<dbReference type="InterPro" id="IPR011701">
    <property type="entry name" value="MFS"/>
</dbReference>
<dbReference type="InterPro" id="IPR036259">
    <property type="entry name" value="MFS_trans_sf"/>
</dbReference>
<sequence length="804" mass="91455">MSLMKTISFTENIFNAVTFVGCILLGVINGTVTSNFYFLLQIISIFVRYSYLQKYYHVIFGFGQSIIVSFMKIVLGTKIKCYGEGFKNFIKNNENSIYISNHLTYVDFAMIETLFWSKPYKHFSNILFTPKVSVRYMPYYGYILKCGSGMFICRSKNCEQVDLESKLCEINDFDKPFTIIFFPESMRFIVERKNTFEKAKQFALNQNLEPLEYTLFPRVGGLYKTLQKRSDISTIYDVTIYYEDMYDRKSGEMRSVGSITSFSRFLGSTAHIYIDAIPIENVPKDRKLLFKWLFQRFQKKNKLLKKIFHDQSSWGYGVQIETSNIQLYINSFGLFSVFFGVGYVFGDFGVACLLTPANPKRTDINGTPYCIAKRLHQIAICLACFLSNSIIFGYINCYGFVYKYIINSGTKENGNIATMASLLGSIKLSVLFFSGILSNIIIQKVGFPKATIMGVSLSLVTLLYNSYSPNITVLFLTYGVLHSIGSSLLFISSISILFYHFKRRIGLANAISTLGSPTATLIFPFFFHNYIEKYGINSYFALEGIMYCFLLLCALVWTVDSKENTISNNKVEVKVEFKITSNTDNQNEIIKQSKWTASKAAYIKIFRNRKYVVWLISMLFVFFSYPIPYIFTIKYAKLMTVKVRPELLLSTIGFGSIVGRSVSGFISDLQIFNRLIIQQVSIFLYGCCFILYPISIESYFVLIVCIIIGLCDGCIICLSAPISQYIVGPSNAEKAISCCISLISIPLFIGPIIAGVIIDKTDNYSLVYYVSSIYPFLATGLSLLTYTKIFKNKITNTKVLITAK</sequence>
<gene>
    <name evidence="3" type="ORF">A3Q56_05069</name>
</gene>
<dbReference type="AlphaFoldDB" id="A0A177B0Q0"/>
<dbReference type="PROSITE" id="PS51257">
    <property type="entry name" value="PROKAR_LIPOPROTEIN"/>
    <property type="match status" value="1"/>
</dbReference>
<reference evidence="3 4" key="1">
    <citation type="submission" date="2016-04" db="EMBL/GenBank/DDBJ databases">
        <title>The genome of Intoshia linei affirms orthonectids as highly simplified spiralians.</title>
        <authorList>
            <person name="Mikhailov K.V."/>
            <person name="Slusarev G.S."/>
            <person name="Nikitin M.A."/>
            <person name="Logacheva M.D."/>
            <person name="Penin A."/>
            <person name="Aleoshin V."/>
            <person name="Panchin Y.V."/>
        </authorList>
    </citation>
    <scope>NUCLEOTIDE SEQUENCE [LARGE SCALE GENOMIC DNA]</scope>
    <source>
        <strain evidence="3">Intl2013</strain>
        <tissue evidence="3">Whole animal</tissue>
    </source>
</reference>
<feature type="transmembrane region" description="Helical" evidence="1">
    <location>
        <begin position="675"/>
        <end position="694"/>
    </location>
</feature>
<feature type="transmembrane region" description="Helical" evidence="1">
    <location>
        <begin position="539"/>
        <end position="559"/>
    </location>
</feature>
<evidence type="ECO:0000259" key="2">
    <source>
        <dbReference type="SMART" id="SM00563"/>
    </source>
</evidence>
<dbReference type="InterPro" id="IPR032098">
    <property type="entry name" value="Acyltransf_C"/>
</dbReference>
<protein>
    <submittedName>
        <fullName evidence="3">Monocarboxylate transporter 1</fullName>
    </submittedName>
</protein>
<organism evidence="3 4">
    <name type="scientific">Intoshia linei</name>
    <dbReference type="NCBI Taxonomy" id="1819745"/>
    <lineage>
        <taxon>Eukaryota</taxon>
        <taxon>Metazoa</taxon>
        <taxon>Spiralia</taxon>
        <taxon>Lophotrochozoa</taxon>
        <taxon>Mesozoa</taxon>
        <taxon>Orthonectida</taxon>
        <taxon>Rhopaluridae</taxon>
        <taxon>Intoshia</taxon>
    </lineage>
</organism>